<keyword evidence="2" id="KW-1185">Reference proteome</keyword>
<organism evidence="1 2">
    <name type="scientific">Anopheles arabiensis</name>
    <name type="common">Mosquito</name>
    <dbReference type="NCBI Taxonomy" id="7173"/>
    <lineage>
        <taxon>Eukaryota</taxon>
        <taxon>Metazoa</taxon>
        <taxon>Ecdysozoa</taxon>
        <taxon>Arthropoda</taxon>
        <taxon>Hexapoda</taxon>
        <taxon>Insecta</taxon>
        <taxon>Pterygota</taxon>
        <taxon>Neoptera</taxon>
        <taxon>Endopterygota</taxon>
        <taxon>Diptera</taxon>
        <taxon>Nematocera</taxon>
        <taxon>Culicoidea</taxon>
        <taxon>Culicidae</taxon>
        <taxon>Anophelinae</taxon>
        <taxon>Anopheles</taxon>
    </lineage>
</organism>
<dbReference type="EMBL" id="APCN01000808">
    <property type="status" value="NOT_ANNOTATED_CDS"/>
    <property type="molecule type" value="Genomic_DNA"/>
</dbReference>
<accession>A0A182IHQ8</accession>
<reference evidence="1" key="1">
    <citation type="submission" date="2022-08" db="UniProtKB">
        <authorList>
            <consortium name="EnsemblMetazoa"/>
        </authorList>
    </citation>
    <scope>IDENTIFICATION</scope>
    <source>
        <strain evidence="1">Dongola</strain>
    </source>
</reference>
<dbReference type="EnsemblMetazoa" id="AARA014982-RA">
    <property type="protein sequence ID" value="AARA014982-PA"/>
    <property type="gene ID" value="AARA014982"/>
</dbReference>
<evidence type="ECO:0000313" key="1">
    <source>
        <dbReference type="EnsemblMetazoa" id="AARA014982-PA"/>
    </source>
</evidence>
<dbReference type="Proteomes" id="UP000075840">
    <property type="component" value="Unassembled WGS sequence"/>
</dbReference>
<dbReference type="AlphaFoldDB" id="A0A182IHQ8"/>
<evidence type="ECO:0000313" key="2">
    <source>
        <dbReference type="Proteomes" id="UP000075840"/>
    </source>
</evidence>
<sequence>MKDDDFLETKALRALNGAVVLASPLLTTCRRAAVMMSGRRRLWLIIAATATVRRRAQCQGGQLSRRRLVVGHGRLMMPSPFPVPRFHYPVTLRFASVNHQGRVQP</sequence>
<name>A0A182IHQ8_ANOAR</name>
<protein>
    <submittedName>
        <fullName evidence="1">Uncharacterized protein</fullName>
    </submittedName>
</protein>
<dbReference type="VEuPathDB" id="VectorBase:AARA014982"/>
<proteinExistence type="predicted"/>